<feature type="transmembrane region" description="Helical" evidence="1">
    <location>
        <begin position="6"/>
        <end position="27"/>
    </location>
</feature>
<accession>A0A5C8ZZZ8</accession>
<organism evidence="2 3">
    <name type="scientific">Parahaliea maris</name>
    <dbReference type="NCBI Taxonomy" id="2716870"/>
    <lineage>
        <taxon>Bacteria</taxon>
        <taxon>Pseudomonadati</taxon>
        <taxon>Pseudomonadota</taxon>
        <taxon>Gammaproteobacteria</taxon>
        <taxon>Cellvibrionales</taxon>
        <taxon>Halieaceae</taxon>
        <taxon>Parahaliea</taxon>
    </lineage>
</organism>
<name>A0A5C8ZZZ8_9GAMM</name>
<gene>
    <name evidence="2" type="ORF">FV139_11295</name>
</gene>
<dbReference type="AlphaFoldDB" id="A0A5C8ZZZ8"/>
<keyword evidence="3" id="KW-1185">Reference proteome</keyword>
<protein>
    <recommendedName>
        <fullName evidence="4">DUF4760 domain-containing protein</fullName>
    </recommendedName>
</protein>
<dbReference type="EMBL" id="VRZA01000003">
    <property type="protein sequence ID" value="TXS94175.1"/>
    <property type="molecule type" value="Genomic_DNA"/>
</dbReference>
<evidence type="ECO:0008006" key="4">
    <source>
        <dbReference type="Google" id="ProtNLM"/>
    </source>
</evidence>
<comment type="caution">
    <text evidence="2">The sequence shown here is derived from an EMBL/GenBank/DDBJ whole genome shotgun (WGS) entry which is preliminary data.</text>
</comment>
<evidence type="ECO:0000313" key="2">
    <source>
        <dbReference type="EMBL" id="TXS94175.1"/>
    </source>
</evidence>
<evidence type="ECO:0000313" key="3">
    <source>
        <dbReference type="Proteomes" id="UP000321039"/>
    </source>
</evidence>
<keyword evidence="1" id="KW-0472">Membrane</keyword>
<dbReference type="RefSeq" id="WP_148068517.1">
    <property type="nucleotide sequence ID" value="NZ_VRZA01000003.1"/>
</dbReference>
<sequence>MNWEALGAIAEFVGGVATVVTLVYLALQIRQNTRSVRAATIANYREGTAGYSRMIAENAALADLTLRGHQDPESLTPCEYHRYTNAMVAMITNLQEAEEYEASGILSESLKTSRNMQVDWLVSLPGFRKWWLDWGAASPPKFAHRIEAAIAASESLAASESGPDSLE</sequence>
<evidence type="ECO:0000256" key="1">
    <source>
        <dbReference type="SAM" id="Phobius"/>
    </source>
</evidence>
<keyword evidence="1" id="KW-0812">Transmembrane</keyword>
<keyword evidence="1" id="KW-1133">Transmembrane helix</keyword>
<dbReference type="Proteomes" id="UP000321039">
    <property type="component" value="Unassembled WGS sequence"/>
</dbReference>
<reference evidence="2 3" key="1">
    <citation type="submission" date="2019-08" db="EMBL/GenBank/DDBJ databases">
        <title>Parahaliea maris sp. nov., isolated from the surface seawater.</title>
        <authorList>
            <person name="Liu Y."/>
        </authorList>
    </citation>
    <scope>NUCLEOTIDE SEQUENCE [LARGE SCALE GENOMIC DNA]</scope>
    <source>
        <strain evidence="2 3">HSLHS9</strain>
    </source>
</reference>
<proteinExistence type="predicted"/>